<comment type="similarity">
    <text evidence="9 11">Belongs to the TonB-dependent receptor family.</text>
</comment>
<feature type="signal peptide" evidence="13">
    <location>
        <begin position="1"/>
        <end position="34"/>
    </location>
</feature>
<evidence type="ECO:0000259" key="15">
    <source>
        <dbReference type="Pfam" id="PF07715"/>
    </source>
</evidence>
<keyword evidence="4 9" id="KW-0812">Transmembrane</keyword>
<dbReference type="Pfam" id="PF00593">
    <property type="entry name" value="TonB_dep_Rec_b-barrel"/>
    <property type="match status" value="1"/>
</dbReference>
<evidence type="ECO:0000256" key="10">
    <source>
        <dbReference type="PROSITE-ProRule" id="PRU10144"/>
    </source>
</evidence>
<keyword evidence="6 11" id="KW-0798">TonB box</keyword>
<evidence type="ECO:0000256" key="9">
    <source>
        <dbReference type="PROSITE-ProRule" id="PRU01360"/>
    </source>
</evidence>
<feature type="chain" id="PRO_5032440500" evidence="13">
    <location>
        <begin position="35"/>
        <end position="1115"/>
    </location>
</feature>
<proteinExistence type="inferred from homology"/>
<organism evidence="16 17">
    <name type="scientific">Alteraurantiacibacter aestuarii</name>
    <dbReference type="NCBI Taxonomy" id="650004"/>
    <lineage>
        <taxon>Bacteria</taxon>
        <taxon>Pseudomonadati</taxon>
        <taxon>Pseudomonadota</taxon>
        <taxon>Alphaproteobacteria</taxon>
        <taxon>Sphingomonadales</taxon>
        <taxon>Erythrobacteraceae</taxon>
        <taxon>Alteraurantiacibacter</taxon>
    </lineage>
</organism>
<keyword evidence="5 13" id="KW-0732">Signal</keyword>
<evidence type="ECO:0000256" key="1">
    <source>
        <dbReference type="ARBA" id="ARBA00004571"/>
    </source>
</evidence>
<reference evidence="16 17" key="1">
    <citation type="submission" date="2019-12" db="EMBL/GenBank/DDBJ databases">
        <title>Genomic-based taxomic classification of the family Erythrobacteraceae.</title>
        <authorList>
            <person name="Xu L."/>
        </authorList>
    </citation>
    <scope>NUCLEOTIDE SEQUENCE [LARGE SCALE GENOMIC DNA]</scope>
    <source>
        <strain evidence="16 17">JCM 16339</strain>
    </source>
</reference>
<dbReference type="GO" id="GO:0009279">
    <property type="term" value="C:cell outer membrane"/>
    <property type="evidence" value="ECO:0007669"/>
    <property type="project" value="UniProtKB-SubCell"/>
</dbReference>
<keyword evidence="8 9" id="KW-0998">Cell outer membrane</keyword>
<dbReference type="InterPro" id="IPR037066">
    <property type="entry name" value="Plug_dom_sf"/>
</dbReference>
<evidence type="ECO:0000313" key="16">
    <source>
        <dbReference type="EMBL" id="MXO87253.1"/>
    </source>
</evidence>
<evidence type="ECO:0000259" key="14">
    <source>
        <dbReference type="Pfam" id="PF00593"/>
    </source>
</evidence>
<evidence type="ECO:0000256" key="13">
    <source>
        <dbReference type="SAM" id="SignalP"/>
    </source>
</evidence>
<dbReference type="InterPro" id="IPR039426">
    <property type="entry name" value="TonB-dep_rcpt-like"/>
</dbReference>
<keyword evidence="17" id="KW-1185">Reference proteome</keyword>
<dbReference type="EMBL" id="WTYY01000001">
    <property type="protein sequence ID" value="MXO87253.1"/>
    <property type="molecule type" value="Genomic_DNA"/>
</dbReference>
<sequence length="1115" mass="120743">MGDGIMRNLDLKALKLCLLAGTAGVFMAPGLAMAQSPSATATAQSDEDEDDDGLPVQTPAAPGRASSATGSDRIVVTGSRISRRDYSATSPIVTVDADLLEESAAVNLEANLNKLPQFTPALTQFDAQGLQANANNTLGISTVSLRSLGSNRNLVLIDGRRGTPINGSGVIDINSIPSAAVQRVEVITGGASSTYGADAVGGVVNFILKDNFDGVALDAQGSITEEGDGFEYTISALVGATLNDGRGNVILGIEHYDRNPVQRLARSWYNDLATSPLTGGTDIRVTQNFIDFPNRRLPSQAAYNSVYGIPDGLTNVPQSSSLYLNDDNSLWLNGYDAASDRFVVVNYNDELDGFFRKISDDGRLYENFTDQLLSSPQDRWSIYSKGEYEITDNVRFISQGYYAITETVSRSFYNSMSGSVGVEIPYNDAIYTGNATFGIPSSLLGNGNTHPDFLAGGAYGLDCPATGGCSNRLVYPLTPDLTTLLNSRSTPTANYRVNTIPTAFGRRRTEGRNQTFNVLAGFEGTIPGTDMNWDIVGSHGETTAKTDQYGFVSVERWRTIMLAPNFGRNFAVTANNVYGATATCTSGLSPLTNPDAYSDDCRLATSVDLQLENRVVQEYVEANLEGGLYDLPYGQVRFAIGAQYRENSIDFHADATSVEGATFYETTAGIFPQASTQGKTNVKEIYGELLIPILNDIPFAEALNLELGYRMSDYRSVGTVHTYKINGEYAPFDWLRFRGGYQVASRAPNLGELFTARTQALRSSADGDPCSPALLTEPFGYGNYSANTDLNPDASQVLALCQQTMTSEAVNAYYNDPDRVFPERGFSVPTLETGARQLQEETAKSYTIGGVIQSPSQDPWLSRLNLAIDYYNVTITDGIDLQGADSVLRQCFSPIFNPGYEVTDACQRIRRDEANGNIELIEVNYANLGRVETSGIDANITWGLRFDEVGIPIPGRLNLNVNATYVINFKTTPDQFVIPLIDYTGTTGGGDVGTQSSPFEWKLLARASYSVGPATIGIQWQHYPSLLDSSTVQNAGPATRAGVPAYDLFNLNARVVLADNLNVRFGIDNLFNRAPPLAGYLLNDVAGDRTLPGGYYSSYHNTIGRRFYMGVNVDF</sequence>
<dbReference type="SUPFAM" id="SSF56935">
    <property type="entry name" value="Porins"/>
    <property type="match status" value="1"/>
</dbReference>
<evidence type="ECO:0000256" key="3">
    <source>
        <dbReference type="ARBA" id="ARBA00022452"/>
    </source>
</evidence>
<name>A0A844ZII6_9SPHN</name>
<dbReference type="Pfam" id="PF07715">
    <property type="entry name" value="Plug"/>
    <property type="match status" value="1"/>
</dbReference>
<keyword evidence="2 9" id="KW-0813">Transport</keyword>
<dbReference type="PROSITE" id="PS52016">
    <property type="entry name" value="TONB_DEPENDENT_REC_3"/>
    <property type="match status" value="1"/>
</dbReference>
<evidence type="ECO:0000256" key="8">
    <source>
        <dbReference type="ARBA" id="ARBA00023237"/>
    </source>
</evidence>
<evidence type="ECO:0000313" key="17">
    <source>
        <dbReference type="Proteomes" id="UP000435243"/>
    </source>
</evidence>
<dbReference type="PROSITE" id="PS01156">
    <property type="entry name" value="TONB_DEPENDENT_REC_2"/>
    <property type="match status" value="1"/>
</dbReference>
<accession>A0A844ZII6</accession>
<feature type="domain" description="TonB-dependent receptor-like beta-barrel" evidence="14">
    <location>
        <begin position="516"/>
        <end position="1070"/>
    </location>
</feature>
<evidence type="ECO:0000256" key="11">
    <source>
        <dbReference type="RuleBase" id="RU003357"/>
    </source>
</evidence>
<dbReference type="Proteomes" id="UP000435243">
    <property type="component" value="Unassembled WGS sequence"/>
</dbReference>
<feature type="domain" description="TonB-dependent receptor plug" evidence="15">
    <location>
        <begin position="87"/>
        <end position="203"/>
    </location>
</feature>
<evidence type="ECO:0000256" key="5">
    <source>
        <dbReference type="ARBA" id="ARBA00022729"/>
    </source>
</evidence>
<evidence type="ECO:0000256" key="6">
    <source>
        <dbReference type="ARBA" id="ARBA00023077"/>
    </source>
</evidence>
<dbReference type="PANTHER" id="PTHR47234:SF2">
    <property type="entry name" value="TONB-DEPENDENT RECEPTOR"/>
    <property type="match status" value="1"/>
</dbReference>
<feature type="region of interest" description="Disordered" evidence="12">
    <location>
        <begin position="37"/>
        <end position="72"/>
    </location>
</feature>
<comment type="caution">
    <text evidence="16">The sequence shown here is derived from an EMBL/GenBank/DDBJ whole genome shotgun (WGS) entry which is preliminary data.</text>
</comment>
<keyword evidence="7 9" id="KW-0472">Membrane</keyword>
<evidence type="ECO:0000256" key="12">
    <source>
        <dbReference type="SAM" id="MobiDB-lite"/>
    </source>
</evidence>
<evidence type="ECO:0000256" key="4">
    <source>
        <dbReference type="ARBA" id="ARBA00022692"/>
    </source>
</evidence>
<dbReference type="InterPro" id="IPR036942">
    <property type="entry name" value="Beta-barrel_TonB_sf"/>
</dbReference>
<dbReference type="Gene3D" id="2.170.130.10">
    <property type="entry name" value="TonB-dependent receptor, plug domain"/>
    <property type="match status" value="1"/>
</dbReference>
<dbReference type="InterPro" id="IPR010917">
    <property type="entry name" value="TonB_rcpt_CS"/>
</dbReference>
<keyword evidence="3 9" id="KW-1134">Transmembrane beta strand</keyword>
<dbReference type="AlphaFoldDB" id="A0A844ZII6"/>
<keyword evidence="16" id="KW-0675">Receptor</keyword>
<dbReference type="PANTHER" id="PTHR47234">
    <property type="match status" value="1"/>
</dbReference>
<evidence type="ECO:0000256" key="7">
    <source>
        <dbReference type="ARBA" id="ARBA00023136"/>
    </source>
</evidence>
<evidence type="ECO:0000256" key="2">
    <source>
        <dbReference type="ARBA" id="ARBA00022448"/>
    </source>
</evidence>
<protein>
    <submittedName>
        <fullName evidence="16">TonB-dependent receptor</fullName>
    </submittedName>
</protein>
<feature type="short sequence motif" description="TonB C-terminal box" evidence="10">
    <location>
        <begin position="1098"/>
        <end position="1115"/>
    </location>
</feature>
<gene>
    <name evidence="16" type="ORF">GRI32_00690</name>
</gene>
<dbReference type="InterPro" id="IPR000531">
    <property type="entry name" value="Beta-barrel_TonB"/>
</dbReference>
<comment type="subcellular location">
    <subcellularLocation>
        <location evidence="1 9">Cell outer membrane</location>
        <topology evidence="1 9">Multi-pass membrane protein</topology>
    </subcellularLocation>
</comment>
<dbReference type="Gene3D" id="2.40.170.20">
    <property type="entry name" value="TonB-dependent receptor, beta-barrel domain"/>
    <property type="match status" value="1"/>
</dbReference>
<dbReference type="InterPro" id="IPR012910">
    <property type="entry name" value="Plug_dom"/>
</dbReference>